<dbReference type="GO" id="GO:0003677">
    <property type="term" value="F:DNA binding"/>
    <property type="evidence" value="ECO:0007669"/>
    <property type="project" value="InterPro"/>
</dbReference>
<dbReference type="SUPFAM" id="SSF56349">
    <property type="entry name" value="DNA breaking-rejoining enzymes"/>
    <property type="match status" value="1"/>
</dbReference>
<evidence type="ECO:0000259" key="2">
    <source>
        <dbReference type="PROSITE" id="PS51898"/>
    </source>
</evidence>
<dbReference type="PROSITE" id="PS51898">
    <property type="entry name" value="TYR_RECOMBINASE"/>
    <property type="match status" value="1"/>
</dbReference>
<dbReference type="AlphaFoldDB" id="K1SEQ5"/>
<comment type="caution">
    <text evidence="3">The sequence shown here is derived from an EMBL/GenBank/DDBJ whole genome shotgun (WGS) entry which is preliminary data.</text>
</comment>
<feature type="non-terminal residue" evidence="3">
    <location>
        <position position="169"/>
    </location>
</feature>
<evidence type="ECO:0000313" key="3">
    <source>
        <dbReference type="EMBL" id="EKC52070.1"/>
    </source>
</evidence>
<feature type="domain" description="Tyr recombinase" evidence="2">
    <location>
        <begin position="1"/>
        <end position="151"/>
    </location>
</feature>
<dbReference type="GO" id="GO:0006310">
    <property type="term" value="P:DNA recombination"/>
    <property type="evidence" value="ECO:0007669"/>
    <property type="project" value="UniProtKB-KW"/>
</dbReference>
<name>K1SEQ5_9ZZZZ</name>
<organism evidence="3">
    <name type="scientific">human gut metagenome</name>
    <dbReference type="NCBI Taxonomy" id="408170"/>
    <lineage>
        <taxon>unclassified sequences</taxon>
        <taxon>metagenomes</taxon>
        <taxon>organismal metagenomes</taxon>
    </lineage>
</organism>
<dbReference type="GO" id="GO:0015074">
    <property type="term" value="P:DNA integration"/>
    <property type="evidence" value="ECO:0007669"/>
    <property type="project" value="InterPro"/>
</dbReference>
<gene>
    <name evidence="3" type="ORF">OBE_13278</name>
</gene>
<accession>K1SEQ5</accession>
<dbReference type="InterPro" id="IPR013762">
    <property type="entry name" value="Integrase-like_cat_sf"/>
</dbReference>
<dbReference type="InterPro" id="IPR002104">
    <property type="entry name" value="Integrase_catalytic"/>
</dbReference>
<dbReference type="InterPro" id="IPR011010">
    <property type="entry name" value="DNA_brk_join_enz"/>
</dbReference>
<dbReference type="EMBL" id="AJWZ01009170">
    <property type="protein sequence ID" value="EKC52070.1"/>
    <property type="molecule type" value="Genomic_DNA"/>
</dbReference>
<dbReference type="Gene3D" id="1.10.443.10">
    <property type="entry name" value="Intergrase catalytic core"/>
    <property type="match status" value="1"/>
</dbReference>
<evidence type="ECO:0000256" key="1">
    <source>
        <dbReference type="ARBA" id="ARBA00023172"/>
    </source>
</evidence>
<proteinExistence type="predicted"/>
<protein>
    <submittedName>
        <fullName evidence="3">Integrase/recombinase</fullName>
    </submittedName>
</protein>
<sequence length="169" mass="19089">MIGMIASCSSDDDMVIGVISIFNGKGGKDRLVPIHSSLSEYLREYTGKLLLDREWFFPSASGHYSSNTIYENFRELLFMSHIHHTGNGPRVHDFRHTFAVHTLEKQLAEGYDPMIIVPRLAAYLGHKSYRETCWYIHLTIASFPELAQKLDSAFAGIIPVIGGEIIEED</sequence>
<reference evidence="3" key="1">
    <citation type="journal article" date="2013" name="Environ. Microbiol.">
        <title>Microbiota from the distal guts of lean and obese adolescents exhibit partial functional redundancy besides clear differences in community structure.</title>
        <authorList>
            <person name="Ferrer M."/>
            <person name="Ruiz A."/>
            <person name="Lanza F."/>
            <person name="Haange S.B."/>
            <person name="Oberbach A."/>
            <person name="Till H."/>
            <person name="Bargiela R."/>
            <person name="Campoy C."/>
            <person name="Segura M.T."/>
            <person name="Richter M."/>
            <person name="von Bergen M."/>
            <person name="Seifert J."/>
            <person name="Suarez A."/>
        </authorList>
    </citation>
    <scope>NUCLEOTIDE SEQUENCE</scope>
</reference>
<keyword evidence="1" id="KW-0233">DNA recombination</keyword>
<dbReference type="Pfam" id="PF00589">
    <property type="entry name" value="Phage_integrase"/>
    <property type="match status" value="1"/>
</dbReference>